<dbReference type="EMBL" id="JAEHOD010000027">
    <property type="protein sequence ID" value="KAG2445369.1"/>
    <property type="molecule type" value="Genomic_DNA"/>
</dbReference>
<feature type="region of interest" description="Disordered" evidence="1">
    <location>
        <begin position="94"/>
        <end position="131"/>
    </location>
</feature>
<protein>
    <submittedName>
        <fullName evidence="3">Uncharacterized protein</fullName>
    </submittedName>
</protein>
<evidence type="ECO:0000313" key="3">
    <source>
        <dbReference type="EMBL" id="KAG2445369.1"/>
    </source>
</evidence>
<dbReference type="Proteomes" id="UP000613740">
    <property type="component" value="Unassembled WGS sequence"/>
</dbReference>
<organism evidence="3 4">
    <name type="scientific">Chlamydomonas schloesseri</name>
    <dbReference type="NCBI Taxonomy" id="2026947"/>
    <lineage>
        <taxon>Eukaryota</taxon>
        <taxon>Viridiplantae</taxon>
        <taxon>Chlorophyta</taxon>
        <taxon>core chlorophytes</taxon>
        <taxon>Chlorophyceae</taxon>
        <taxon>CS clade</taxon>
        <taxon>Chlamydomonadales</taxon>
        <taxon>Chlamydomonadaceae</taxon>
        <taxon>Chlamydomonas</taxon>
    </lineage>
</organism>
<evidence type="ECO:0000256" key="2">
    <source>
        <dbReference type="SAM" id="Phobius"/>
    </source>
</evidence>
<keyword evidence="2" id="KW-0812">Transmembrane</keyword>
<keyword evidence="4" id="KW-1185">Reference proteome</keyword>
<feature type="compositionally biased region" description="Gly residues" evidence="1">
    <location>
        <begin position="120"/>
        <end position="131"/>
    </location>
</feature>
<dbReference type="AlphaFoldDB" id="A0A835WDN4"/>
<feature type="compositionally biased region" description="Gly residues" evidence="1">
    <location>
        <begin position="100"/>
        <end position="110"/>
    </location>
</feature>
<sequence length="131" mass="13384">MNRAALIATLLLAGYLLGKVITFFLVYKGARWWWRRRAMRREEAARLAEAAARGDDPAAPLLADGSVDAGNETAAVAVVESPDGTMVHIAVAAEPERGLADGGTDGGEGTGAEAPATPTGAGGVRPGGDEV</sequence>
<keyword evidence="2" id="KW-0472">Membrane</keyword>
<keyword evidence="2" id="KW-1133">Transmembrane helix</keyword>
<evidence type="ECO:0000313" key="4">
    <source>
        <dbReference type="Proteomes" id="UP000613740"/>
    </source>
</evidence>
<accession>A0A835WDN4</accession>
<reference evidence="3" key="1">
    <citation type="journal article" date="2020" name="bioRxiv">
        <title>Comparative genomics of Chlamydomonas.</title>
        <authorList>
            <person name="Craig R.J."/>
            <person name="Hasan A.R."/>
            <person name="Ness R.W."/>
            <person name="Keightley P.D."/>
        </authorList>
    </citation>
    <scope>NUCLEOTIDE SEQUENCE</scope>
    <source>
        <strain evidence="3">CCAP 11/173</strain>
    </source>
</reference>
<name>A0A835WDN4_9CHLO</name>
<comment type="caution">
    <text evidence="3">The sequence shown here is derived from an EMBL/GenBank/DDBJ whole genome shotgun (WGS) entry which is preliminary data.</text>
</comment>
<evidence type="ECO:0000256" key="1">
    <source>
        <dbReference type="SAM" id="MobiDB-lite"/>
    </source>
</evidence>
<gene>
    <name evidence="3" type="ORF">HYH02_008834</name>
</gene>
<feature type="transmembrane region" description="Helical" evidence="2">
    <location>
        <begin position="6"/>
        <end position="27"/>
    </location>
</feature>
<proteinExistence type="predicted"/>